<keyword evidence="6" id="KW-0269">Exonuclease</keyword>
<name>A0A8J6HJ30_TENMO</name>
<evidence type="ECO:0000256" key="12">
    <source>
        <dbReference type="SAM" id="MobiDB-lite"/>
    </source>
</evidence>
<feature type="domain" description="PBZ-type" evidence="13">
    <location>
        <begin position="22"/>
        <end position="45"/>
    </location>
</feature>
<keyword evidence="8" id="KW-0539">Nucleus</keyword>
<dbReference type="Gene3D" id="3.30.870.10">
    <property type="entry name" value="Endonuclease Chain A"/>
    <property type="match status" value="3"/>
</dbReference>
<dbReference type="GO" id="GO:0003697">
    <property type="term" value="F:single-stranded DNA binding"/>
    <property type="evidence" value="ECO:0007669"/>
    <property type="project" value="TreeGrafter"/>
</dbReference>
<evidence type="ECO:0000256" key="11">
    <source>
        <dbReference type="PIRSR" id="PIRSR610347-3"/>
    </source>
</evidence>
<feature type="binding site" evidence="10">
    <location>
        <position position="219"/>
    </location>
    <ligand>
        <name>substrate</name>
    </ligand>
</feature>
<dbReference type="PANTHER" id="PTHR12415:SF0">
    <property type="entry name" value="TYROSYL-DNA PHOSPHODIESTERASE 1"/>
    <property type="match status" value="1"/>
</dbReference>
<evidence type="ECO:0000256" key="6">
    <source>
        <dbReference type="ARBA" id="ARBA00022839"/>
    </source>
</evidence>
<feature type="site" description="Interaction with DNA" evidence="11">
    <location>
        <position position="479"/>
    </location>
</feature>
<protein>
    <recommendedName>
        <fullName evidence="13">PBZ-type domain-containing protein</fullName>
    </recommendedName>
</protein>
<evidence type="ECO:0000256" key="5">
    <source>
        <dbReference type="ARBA" id="ARBA00022801"/>
    </source>
</evidence>
<dbReference type="SUPFAM" id="SSF56024">
    <property type="entry name" value="Phospholipase D/nuclease"/>
    <property type="match status" value="3"/>
</dbReference>
<comment type="subcellular location">
    <subcellularLocation>
        <location evidence="1">Nucleus</location>
    </subcellularLocation>
</comment>
<proteinExistence type="inferred from homology"/>
<gene>
    <name evidence="14" type="ORF">GEV33_007515</name>
</gene>
<keyword evidence="15" id="KW-1185">Reference proteome</keyword>
<dbReference type="InterPro" id="IPR019406">
    <property type="entry name" value="APLF_PBZ"/>
</dbReference>
<comment type="similarity">
    <text evidence="2">Belongs to the tyrosyl-DNA phosphodiesterase family.</text>
</comment>
<keyword evidence="5" id="KW-0378">Hydrolase</keyword>
<feature type="compositionally biased region" description="Basic and acidic residues" evidence="12">
    <location>
        <begin position="1"/>
        <end position="11"/>
    </location>
</feature>
<dbReference type="Pfam" id="PF10283">
    <property type="entry name" value="zf-CCHH"/>
    <property type="match status" value="1"/>
</dbReference>
<dbReference type="PANTHER" id="PTHR12415">
    <property type="entry name" value="TYROSYL-DNA PHOSPHODIESTERASE 1"/>
    <property type="match status" value="1"/>
</dbReference>
<evidence type="ECO:0000256" key="4">
    <source>
        <dbReference type="ARBA" id="ARBA00022763"/>
    </source>
</evidence>
<feature type="compositionally biased region" description="Low complexity" evidence="12">
    <location>
        <begin position="88"/>
        <end position="98"/>
    </location>
</feature>
<feature type="active site" description="Proton donor/acceptor" evidence="9">
    <location>
        <position position="454"/>
    </location>
</feature>
<evidence type="ECO:0000256" key="10">
    <source>
        <dbReference type="PIRSR" id="PIRSR610347-2"/>
    </source>
</evidence>
<dbReference type="InterPro" id="IPR010347">
    <property type="entry name" value="Tdp1"/>
</dbReference>
<dbReference type="Proteomes" id="UP000719412">
    <property type="component" value="Unassembled WGS sequence"/>
</dbReference>
<accession>A0A8J6HJ30</accession>
<reference evidence="14" key="2">
    <citation type="submission" date="2021-08" db="EMBL/GenBank/DDBJ databases">
        <authorList>
            <person name="Eriksson T."/>
        </authorList>
    </citation>
    <scope>NUCLEOTIDE SEQUENCE</scope>
    <source>
        <strain evidence="14">Stoneville</strain>
        <tissue evidence="14">Whole head</tissue>
    </source>
</reference>
<feature type="binding site" evidence="10">
    <location>
        <position position="456"/>
    </location>
    <ligand>
        <name>substrate</name>
    </ligand>
</feature>
<comment type="caution">
    <text evidence="14">The sequence shown here is derived from an EMBL/GenBank/DDBJ whole genome shotgun (WGS) entry which is preliminary data.</text>
</comment>
<feature type="region of interest" description="Disordered" evidence="12">
    <location>
        <begin position="1"/>
        <end position="20"/>
    </location>
</feature>
<evidence type="ECO:0000313" key="15">
    <source>
        <dbReference type="Proteomes" id="UP000719412"/>
    </source>
</evidence>
<evidence type="ECO:0000256" key="2">
    <source>
        <dbReference type="ARBA" id="ARBA00010205"/>
    </source>
</evidence>
<keyword evidence="3" id="KW-0540">Nuclease</keyword>
<dbReference type="GO" id="GO:0017005">
    <property type="term" value="F:3'-tyrosyl-DNA phosphodiesterase activity"/>
    <property type="evidence" value="ECO:0007669"/>
    <property type="project" value="TreeGrafter"/>
</dbReference>
<feature type="region of interest" description="Disordered" evidence="12">
    <location>
        <begin position="86"/>
        <end position="105"/>
    </location>
</feature>
<dbReference type="GO" id="GO:0005634">
    <property type="term" value="C:nucleus"/>
    <property type="evidence" value="ECO:0007669"/>
    <property type="project" value="UniProtKB-SubCell"/>
</dbReference>
<organism evidence="14 15">
    <name type="scientific">Tenebrio molitor</name>
    <name type="common">Yellow mealworm beetle</name>
    <dbReference type="NCBI Taxonomy" id="7067"/>
    <lineage>
        <taxon>Eukaryota</taxon>
        <taxon>Metazoa</taxon>
        <taxon>Ecdysozoa</taxon>
        <taxon>Arthropoda</taxon>
        <taxon>Hexapoda</taxon>
        <taxon>Insecta</taxon>
        <taxon>Pterygota</taxon>
        <taxon>Neoptera</taxon>
        <taxon>Endopterygota</taxon>
        <taxon>Coleoptera</taxon>
        <taxon>Polyphaga</taxon>
        <taxon>Cucujiformia</taxon>
        <taxon>Tenebrionidae</taxon>
        <taxon>Tenebrio</taxon>
    </lineage>
</organism>
<evidence type="ECO:0000256" key="3">
    <source>
        <dbReference type="ARBA" id="ARBA00022722"/>
    </source>
</evidence>
<dbReference type="AlphaFoldDB" id="A0A8J6HJ30"/>
<evidence type="ECO:0000256" key="1">
    <source>
        <dbReference type="ARBA" id="ARBA00004123"/>
    </source>
</evidence>
<dbReference type="EMBL" id="JABDTM020023304">
    <property type="protein sequence ID" value="KAH0815278.1"/>
    <property type="molecule type" value="Genomic_DNA"/>
</dbReference>
<evidence type="ECO:0000256" key="7">
    <source>
        <dbReference type="ARBA" id="ARBA00023204"/>
    </source>
</evidence>
<dbReference type="GO" id="GO:0003690">
    <property type="term" value="F:double-stranded DNA binding"/>
    <property type="evidence" value="ECO:0007669"/>
    <property type="project" value="TreeGrafter"/>
</dbReference>
<dbReference type="GO" id="GO:0004527">
    <property type="term" value="F:exonuclease activity"/>
    <property type="evidence" value="ECO:0007669"/>
    <property type="project" value="UniProtKB-KW"/>
</dbReference>
<keyword evidence="4" id="KW-0227">DNA damage</keyword>
<dbReference type="GO" id="GO:0006281">
    <property type="term" value="P:DNA repair"/>
    <property type="evidence" value="ECO:0007669"/>
    <property type="project" value="UniProtKB-KW"/>
</dbReference>
<feature type="active site" description="Nucleophile" evidence="9">
    <location>
        <position position="217"/>
    </location>
</feature>
<reference evidence="14" key="1">
    <citation type="journal article" date="2020" name="J Insects Food Feed">
        <title>The yellow mealworm (Tenebrio molitor) genome: a resource for the emerging insects as food and feed industry.</title>
        <authorList>
            <person name="Eriksson T."/>
            <person name="Andere A."/>
            <person name="Kelstrup H."/>
            <person name="Emery V."/>
            <person name="Picard C."/>
        </authorList>
    </citation>
    <scope>NUCLEOTIDE SEQUENCE</scope>
    <source>
        <strain evidence="14">Stoneville</strain>
        <tissue evidence="14">Whole head</tissue>
    </source>
</reference>
<dbReference type="CDD" id="cd09193">
    <property type="entry name" value="PLDc_mTdp1_1"/>
    <property type="match status" value="1"/>
</dbReference>
<evidence type="ECO:0000256" key="9">
    <source>
        <dbReference type="PIRSR" id="PIRSR610347-1"/>
    </source>
</evidence>
<evidence type="ECO:0000256" key="8">
    <source>
        <dbReference type="ARBA" id="ARBA00023242"/>
    </source>
</evidence>
<evidence type="ECO:0000313" key="14">
    <source>
        <dbReference type="EMBL" id="KAH0815278.1"/>
    </source>
</evidence>
<evidence type="ECO:0000259" key="13">
    <source>
        <dbReference type="Pfam" id="PF10283"/>
    </source>
</evidence>
<sequence>MESFLKRKSDSDAGPSKKIKLEECPHGTKCYRRNPHHFREFDHPHLMEWLKMDKNQIPDNLPQNKSVYLEQLEVLRPLLNVKPEIKASSSSSSTMSDSSSEEAKPGTMLEKLKNAAPYNFFFTTIPKSPDTLKHSNAITFTDLLCPSLGQLKCSLQINFMIDIMWLMEQYQARNLGKKPLTILCADEFPQMKEYIDRYLPNVSHYFVKMKDPFGCHHSKIGIYVYEDNSLRVVVSTANLYYEDWNHYNQGLWLSPVCRQLPEGKSENDGESPTGFKKCLLSYLRHYNLPILKQWIHYVKNADFSDVKVFLVTSVPGKHYPESAGSHVHHVGHLLSQHCTLPAKSGPDTEGPLSWGVIAQASSIGSLGKSPADWLRGTLLRSLSGHKNTQLVSNSNATLNVIFPTVENVMNGYFGPESGGCLPYSKQTNEKQRWFQTYLYQWKADRLSRSRAMPHIKTYCRVSPCLTKLAWFLLTSANISKSAWGGNLQKDKAAYVRSYEAGVMFLPKFFDQEYFEIATTLNSKNAKVFPFMYDLPLTEYKSSDYPWYTVHLRSVQLCKSFDNKNPAMEEPLTMLEKLERAAPYNVFFNTIPDLPDTLGDPDNVNFADLLCPSLGQLKCSLQLNFIINPAWLMDQYNARALGTKPLTIVYGLEGEGMEELMESIPNLTYHFVEMTEGIHHS</sequence>
<keyword evidence="7" id="KW-0234">DNA repair</keyword>
<dbReference type="Pfam" id="PF06087">
    <property type="entry name" value="Tyr-DNA_phospho"/>
    <property type="match status" value="2"/>
</dbReference>